<evidence type="ECO:0000313" key="3">
    <source>
        <dbReference type="EMBL" id="KAK4188072.1"/>
    </source>
</evidence>
<name>A0AAN6WX23_9PEZI</name>
<gene>
    <name evidence="3" type="ORF">QBC35DRAFT_550589</name>
</gene>
<protein>
    <submittedName>
        <fullName evidence="3">Uncharacterized protein</fullName>
    </submittedName>
</protein>
<keyword evidence="2" id="KW-0732">Signal</keyword>
<reference evidence="3" key="1">
    <citation type="journal article" date="2023" name="Mol. Phylogenet. Evol.">
        <title>Genome-scale phylogeny and comparative genomics of the fungal order Sordariales.</title>
        <authorList>
            <person name="Hensen N."/>
            <person name="Bonometti L."/>
            <person name="Westerberg I."/>
            <person name="Brannstrom I.O."/>
            <person name="Guillou S."/>
            <person name="Cros-Aarteil S."/>
            <person name="Calhoun S."/>
            <person name="Haridas S."/>
            <person name="Kuo A."/>
            <person name="Mondo S."/>
            <person name="Pangilinan J."/>
            <person name="Riley R."/>
            <person name="LaButti K."/>
            <person name="Andreopoulos B."/>
            <person name="Lipzen A."/>
            <person name="Chen C."/>
            <person name="Yan M."/>
            <person name="Daum C."/>
            <person name="Ng V."/>
            <person name="Clum A."/>
            <person name="Steindorff A."/>
            <person name="Ohm R.A."/>
            <person name="Martin F."/>
            <person name="Silar P."/>
            <person name="Natvig D.O."/>
            <person name="Lalanne C."/>
            <person name="Gautier V."/>
            <person name="Ament-Velasquez S.L."/>
            <person name="Kruys A."/>
            <person name="Hutchinson M.I."/>
            <person name="Powell A.J."/>
            <person name="Barry K."/>
            <person name="Miller A.N."/>
            <person name="Grigoriev I.V."/>
            <person name="Debuchy R."/>
            <person name="Gladieux P."/>
            <person name="Hiltunen Thoren M."/>
            <person name="Johannesson H."/>
        </authorList>
    </citation>
    <scope>NUCLEOTIDE SEQUENCE</scope>
    <source>
        <strain evidence="3">PSN309</strain>
    </source>
</reference>
<organism evidence="3 4">
    <name type="scientific">Podospora australis</name>
    <dbReference type="NCBI Taxonomy" id="1536484"/>
    <lineage>
        <taxon>Eukaryota</taxon>
        <taxon>Fungi</taxon>
        <taxon>Dikarya</taxon>
        <taxon>Ascomycota</taxon>
        <taxon>Pezizomycotina</taxon>
        <taxon>Sordariomycetes</taxon>
        <taxon>Sordariomycetidae</taxon>
        <taxon>Sordariales</taxon>
        <taxon>Podosporaceae</taxon>
        <taxon>Podospora</taxon>
    </lineage>
</organism>
<dbReference type="AlphaFoldDB" id="A0AAN6WX23"/>
<reference evidence="3" key="2">
    <citation type="submission" date="2023-05" db="EMBL/GenBank/DDBJ databases">
        <authorList>
            <consortium name="Lawrence Berkeley National Laboratory"/>
            <person name="Steindorff A."/>
            <person name="Hensen N."/>
            <person name="Bonometti L."/>
            <person name="Westerberg I."/>
            <person name="Brannstrom I.O."/>
            <person name="Guillou S."/>
            <person name="Cros-Aarteil S."/>
            <person name="Calhoun S."/>
            <person name="Haridas S."/>
            <person name="Kuo A."/>
            <person name="Mondo S."/>
            <person name="Pangilinan J."/>
            <person name="Riley R."/>
            <person name="Labutti K."/>
            <person name="Andreopoulos B."/>
            <person name="Lipzen A."/>
            <person name="Chen C."/>
            <person name="Yanf M."/>
            <person name="Daum C."/>
            <person name="Ng V."/>
            <person name="Clum A."/>
            <person name="Ohm R."/>
            <person name="Martin F."/>
            <person name="Silar P."/>
            <person name="Natvig D."/>
            <person name="Lalanne C."/>
            <person name="Gautier V."/>
            <person name="Ament-Velasquez S.L."/>
            <person name="Kruys A."/>
            <person name="Hutchinson M.I."/>
            <person name="Powell A.J."/>
            <person name="Barry K."/>
            <person name="Miller A.N."/>
            <person name="Grigoriev I.V."/>
            <person name="Debuchy R."/>
            <person name="Gladieux P."/>
            <person name="Thoren M.H."/>
            <person name="Johannesson H."/>
        </authorList>
    </citation>
    <scope>NUCLEOTIDE SEQUENCE</scope>
    <source>
        <strain evidence="3">PSN309</strain>
    </source>
</reference>
<feature type="chain" id="PRO_5042872365" evidence="2">
    <location>
        <begin position="22"/>
        <end position="222"/>
    </location>
</feature>
<keyword evidence="4" id="KW-1185">Reference proteome</keyword>
<feature type="signal peptide" evidence="2">
    <location>
        <begin position="1"/>
        <end position="21"/>
    </location>
</feature>
<feature type="compositionally biased region" description="Low complexity" evidence="1">
    <location>
        <begin position="162"/>
        <end position="174"/>
    </location>
</feature>
<dbReference type="Proteomes" id="UP001302126">
    <property type="component" value="Unassembled WGS sequence"/>
</dbReference>
<dbReference type="EMBL" id="MU864393">
    <property type="protein sequence ID" value="KAK4188072.1"/>
    <property type="molecule type" value="Genomic_DNA"/>
</dbReference>
<evidence type="ECO:0000313" key="4">
    <source>
        <dbReference type="Proteomes" id="UP001302126"/>
    </source>
</evidence>
<evidence type="ECO:0000256" key="1">
    <source>
        <dbReference type="SAM" id="MobiDB-lite"/>
    </source>
</evidence>
<sequence>MYSKTVMTAALVGMAAQVATATSCTSSNATPIEQYISQPGTGGGSGGGGGGGSGAEIFLSHNPFAVFSNAVKRRGVGPDLTPDAHLANIARAVGLQARAASGTVECTATEMCLSVQKAPFCLDIVNGNFHDGEGTTGNGVSGDYTLGDGRRGNLFKGPYPQPSGASAPGAATTGGTNGGGSAPAANTGTGAGASPTPTKNAAVVGRGVGMVGAAVVLGGVLL</sequence>
<evidence type="ECO:0000256" key="2">
    <source>
        <dbReference type="SAM" id="SignalP"/>
    </source>
</evidence>
<proteinExistence type="predicted"/>
<feature type="compositionally biased region" description="Low complexity" evidence="1">
    <location>
        <begin position="182"/>
        <end position="198"/>
    </location>
</feature>
<accession>A0AAN6WX23</accession>
<feature type="region of interest" description="Disordered" evidence="1">
    <location>
        <begin position="151"/>
        <end position="198"/>
    </location>
</feature>
<dbReference type="PROSITE" id="PS51257">
    <property type="entry name" value="PROKAR_LIPOPROTEIN"/>
    <property type="match status" value="1"/>
</dbReference>
<comment type="caution">
    <text evidence="3">The sequence shown here is derived from an EMBL/GenBank/DDBJ whole genome shotgun (WGS) entry which is preliminary data.</text>
</comment>